<dbReference type="PANTHER" id="PTHR35368">
    <property type="entry name" value="HYDROPEROXIDE REDUCTASE"/>
    <property type="match status" value="1"/>
</dbReference>
<dbReference type="PANTHER" id="PTHR35368:SF1">
    <property type="entry name" value="HYDROPEROXIDE REDUCTASE"/>
    <property type="match status" value="1"/>
</dbReference>
<dbReference type="SUPFAM" id="SSF82784">
    <property type="entry name" value="OsmC-like"/>
    <property type="match status" value="1"/>
</dbReference>
<comment type="caution">
    <text evidence="2">The sequence shown here is derived from an EMBL/GenBank/DDBJ whole genome shotgun (WGS) entry which is preliminary data.</text>
</comment>
<dbReference type="InterPro" id="IPR036102">
    <property type="entry name" value="OsmC/Ohrsf"/>
</dbReference>
<dbReference type="InterPro" id="IPR015946">
    <property type="entry name" value="KH_dom-like_a/b"/>
</dbReference>
<gene>
    <name evidence="2" type="ORF">N801_07120</name>
</gene>
<dbReference type="Gene3D" id="3.30.300.20">
    <property type="match status" value="1"/>
</dbReference>
<sequence length="170" mass="17701">MDATELRARQAPLKEQYRSDPESALTPVGARADWRGSGVTTSVDTWSGRTRAGLHEATGGDGDDACSADMLLEAVLACAGVTMRAVATSMGLAVSAADLSAEAEFDARGTLGVDRRAPVGILGLTITASLATDATDDELAKLAVATERYCVVGQSLAHPPTIRIRRRSAE</sequence>
<dbReference type="eggNOG" id="COG1765">
    <property type="taxonomic scope" value="Bacteria"/>
</dbReference>
<reference evidence="2 3" key="1">
    <citation type="submission" date="2013-08" db="EMBL/GenBank/DDBJ databases">
        <title>The genome sequence of Knoellia aerolata.</title>
        <authorList>
            <person name="Zhu W."/>
            <person name="Wang G."/>
        </authorList>
    </citation>
    <scope>NUCLEOTIDE SEQUENCE [LARGE SCALE GENOMIC DNA]</scope>
    <source>
        <strain evidence="2 3">DSM 18566</strain>
    </source>
</reference>
<dbReference type="InterPro" id="IPR003718">
    <property type="entry name" value="OsmC/Ohr_fam"/>
</dbReference>
<organism evidence="2 3">
    <name type="scientific">Knoellia aerolata DSM 18566</name>
    <dbReference type="NCBI Taxonomy" id="1385519"/>
    <lineage>
        <taxon>Bacteria</taxon>
        <taxon>Bacillati</taxon>
        <taxon>Actinomycetota</taxon>
        <taxon>Actinomycetes</taxon>
        <taxon>Micrococcales</taxon>
        <taxon>Intrasporangiaceae</taxon>
        <taxon>Knoellia</taxon>
    </lineage>
</organism>
<dbReference type="OrthoDB" id="9793881at2"/>
<feature type="region of interest" description="Disordered" evidence="1">
    <location>
        <begin position="1"/>
        <end position="28"/>
    </location>
</feature>
<evidence type="ECO:0000313" key="3">
    <source>
        <dbReference type="Proteomes" id="UP000030013"/>
    </source>
</evidence>
<proteinExistence type="predicted"/>
<accession>A0A0A0JXK7</accession>
<dbReference type="AlphaFoldDB" id="A0A0A0JXK7"/>
<dbReference type="EMBL" id="AVPL01000017">
    <property type="protein sequence ID" value="KGN41439.1"/>
    <property type="molecule type" value="Genomic_DNA"/>
</dbReference>
<dbReference type="RefSeq" id="WP_035936180.1">
    <property type="nucleotide sequence ID" value="NZ_AVPL01000017.1"/>
</dbReference>
<dbReference type="InterPro" id="IPR052924">
    <property type="entry name" value="OsmC/Ohr_hydroprdx_reductase"/>
</dbReference>
<evidence type="ECO:0000313" key="2">
    <source>
        <dbReference type="EMBL" id="KGN41439.1"/>
    </source>
</evidence>
<keyword evidence="3" id="KW-1185">Reference proteome</keyword>
<dbReference type="STRING" id="1385519.N801_07120"/>
<dbReference type="Pfam" id="PF02566">
    <property type="entry name" value="OsmC"/>
    <property type="match status" value="1"/>
</dbReference>
<protein>
    <submittedName>
        <fullName evidence="2">Osmotically inducible protein OsmC</fullName>
    </submittedName>
</protein>
<dbReference type="Proteomes" id="UP000030013">
    <property type="component" value="Unassembled WGS sequence"/>
</dbReference>
<evidence type="ECO:0000256" key="1">
    <source>
        <dbReference type="SAM" id="MobiDB-lite"/>
    </source>
</evidence>
<name>A0A0A0JXK7_9MICO</name>